<sequence length="95" mass="10458">MAWPSTCDTAEPQADRRVFPLSVISFGITCRVYGPFDDPQADHQRGLSSAGRAPDLHSGGQEFDPPRLHQRHIATRGDGERKHVAQPGACEMTLF</sequence>
<name>E0XV87_9RHOB</name>
<feature type="region of interest" description="Disordered" evidence="1">
    <location>
        <begin position="39"/>
        <end position="95"/>
    </location>
</feature>
<protein>
    <submittedName>
        <fullName evidence="2">Uncharacterized protein</fullName>
    </submittedName>
</protein>
<dbReference type="AntiFam" id="ANF00013">
    <property type="entry name" value="tRNA translation"/>
</dbReference>
<proteinExistence type="predicted"/>
<accession>E0XV87</accession>
<evidence type="ECO:0000256" key="1">
    <source>
        <dbReference type="SAM" id="MobiDB-lite"/>
    </source>
</evidence>
<reference evidence="2" key="1">
    <citation type="journal article" date="2011" name="Environ. Microbiol.">
        <title>Time-series analyses of Monterey Bay coastal microbial picoplankton using a 'genome proxy' microarray.</title>
        <authorList>
            <person name="Rich V.I."/>
            <person name="Pham V.D."/>
            <person name="Eppley J."/>
            <person name="Shi Y."/>
            <person name="DeLong E.F."/>
        </authorList>
    </citation>
    <scope>NUCLEOTIDE SEQUENCE</scope>
</reference>
<dbReference type="EMBL" id="GU474886">
    <property type="protein sequence ID" value="ADI18328.1"/>
    <property type="molecule type" value="Genomic_DNA"/>
</dbReference>
<evidence type="ECO:0000313" key="2">
    <source>
        <dbReference type="EMBL" id="ADI18328.1"/>
    </source>
</evidence>
<organism evidence="2">
    <name type="scientific">uncultured Rhodobacterales bacterium HF4000_03E16</name>
    <dbReference type="NCBI Taxonomy" id="710785"/>
    <lineage>
        <taxon>Bacteria</taxon>
        <taxon>Pseudomonadati</taxon>
        <taxon>Pseudomonadota</taxon>
        <taxon>Alphaproteobacteria</taxon>
        <taxon>Rhodobacterales</taxon>
        <taxon>environmental samples</taxon>
    </lineage>
</organism>
<dbReference type="AlphaFoldDB" id="E0XV87"/>